<dbReference type="InterPro" id="IPR015424">
    <property type="entry name" value="PyrdxlP-dep_Trfase"/>
</dbReference>
<dbReference type="GO" id="GO:0008483">
    <property type="term" value="F:transaminase activity"/>
    <property type="evidence" value="ECO:0007669"/>
    <property type="project" value="UniProtKB-KW"/>
</dbReference>
<accession>A0ABZ3HB27</accession>
<dbReference type="PANTHER" id="PTHR30244">
    <property type="entry name" value="TRANSAMINASE"/>
    <property type="match status" value="1"/>
</dbReference>
<dbReference type="EMBL" id="CP147920">
    <property type="protein sequence ID" value="XAU15444.1"/>
    <property type="molecule type" value="Genomic_DNA"/>
</dbReference>
<dbReference type="SUPFAM" id="SSF53383">
    <property type="entry name" value="PLP-dependent transferases"/>
    <property type="match status" value="1"/>
</dbReference>
<dbReference type="Proteomes" id="UP001447842">
    <property type="component" value="Chromosome"/>
</dbReference>
<evidence type="ECO:0000313" key="3">
    <source>
        <dbReference type="EMBL" id="XAU15444.1"/>
    </source>
</evidence>
<dbReference type="InterPro" id="IPR015422">
    <property type="entry name" value="PyrdxlP-dep_Trfase_small"/>
</dbReference>
<dbReference type="InterPro" id="IPR015421">
    <property type="entry name" value="PyrdxlP-dep_Trfase_major"/>
</dbReference>
<reference evidence="3 4" key="1">
    <citation type="submission" date="2024-03" db="EMBL/GenBank/DDBJ databases">
        <title>Sulfurimonas sp. HSL3-1.</title>
        <authorList>
            <person name="Wang S."/>
        </authorList>
    </citation>
    <scope>NUCLEOTIDE SEQUENCE [LARGE SCALE GENOMIC DNA]</scope>
    <source>
        <strain evidence="3 4">HSL3-1</strain>
    </source>
</reference>
<dbReference type="InterPro" id="IPR000653">
    <property type="entry name" value="DegT/StrS_aminotransferase"/>
</dbReference>
<keyword evidence="3" id="KW-0032">Aminotransferase</keyword>
<sequence length="359" mass="38683">MSAPGVTSAPIPFSARVRERDALAARTFALDPDAPARLEAAVAAYHGCAHAIAFDTPSSALEALLAPLKEATIITDAMAPSHRSSALRRSGVRTRYADIGLNGVLMAAAVEKAIGTETDAVLFAHFGGIRSIAPEVPAALTLLEDATGSLLPMKPSGSAVWSLAPLMPEGVSSTGFLLTDDDVIAQSARLFRRGGRQPGSLWNYDLPLRGADCTLDLLAAAVALEQLRHLETACERRRENSALLDEQLHSSTLFDCMKRAPDDAPESYPILLTPQLYCPKEDIYSSIRGKGIEATVCCKPLYKTTAFKDEGVRLPVTEDFYKALLQLPCHHRLTTDEIRQVAAAVQEATEKYAYRGCSF</sequence>
<evidence type="ECO:0000256" key="1">
    <source>
        <dbReference type="ARBA" id="ARBA00037999"/>
    </source>
</evidence>
<dbReference type="Pfam" id="PF01041">
    <property type="entry name" value="DegT_DnrJ_EryC1"/>
    <property type="match status" value="1"/>
</dbReference>
<evidence type="ECO:0000313" key="4">
    <source>
        <dbReference type="Proteomes" id="UP001447842"/>
    </source>
</evidence>
<protein>
    <submittedName>
        <fullName evidence="3">DegT/DnrJ/EryC1/StrS family aminotransferase</fullName>
    </submittedName>
</protein>
<name>A0ABZ3HB27_9BACT</name>
<evidence type="ECO:0000256" key="2">
    <source>
        <dbReference type="RuleBase" id="RU004508"/>
    </source>
</evidence>
<dbReference type="Gene3D" id="3.90.1150.10">
    <property type="entry name" value="Aspartate Aminotransferase, domain 1"/>
    <property type="match status" value="1"/>
</dbReference>
<keyword evidence="3" id="KW-0808">Transferase</keyword>
<dbReference type="Gene3D" id="3.40.640.10">
    <property type="entry name" value="Type I PLP-dependent aspartate aminotransferase-like (Major domain)"/>
    <property type="match status" value="1"/>
</dbReference>
<proteinExistence type="inferred from homology"/>
<keyword evidence="4" id="KW-1185">Reference proteome</keyword>
<keyword evidence="2" id="KW-0663">Pyridoxal phosphate</keyword>
<dbReference type="PANTHER" id="PTHR30244:SF34">
    <property type="entry name" value="DTDP-4-AMINO-4,6-DIDEOXYGALACTOSE TRANSAMINASE"/>
    <property type="match status" value="1"/>
</dbReference>
<organism evidence="3 4">
    <name type="scientific">Sulfurimonas diazotrophicus</name>
    <dbReference type="NCBI Taxonomy" id="3131939"/>
    <lineage>
        <taxon>Bacteria</taxon>
        <taxon>Pseudomonadati</taxon>
        <taxon>Campylobacterota</taxon>
        <taxon>Epsilonproteobacteria</taxon>
        <taxon>Campylobacterales</taxon>
        <taxon>Sulfurimonadaceae</taxon>
        <taxon>Sulfurimonas</taxon>
    </lineage>
</organism>
<dbReference type="RefSeq" id="WP_345972922.1">
    <property type="nucleotide sequence ID" value="NZ_CP147920.1"/>
</dbReference>
<gene>
    <name evidence="3" type="ORF">WCY31_01785</name>
</gene>
<comment type="similarity">
    <text evidence="1 2">Belongs to the DegT/DnrJ/EryC1 family.</text>
</comment>